<proteinExistence type="predicted"/>
<sequence>MKDEYAALKALERRLTGHLEDVEKFEEDPCATQTLLNVFAFLRNSQIFNYSSQCQS</sequence>
<organism evidence="1 2">
    <name type="scientific">Dibothriocephalus latus</name>
    <name type="common">Fish tapeworm</name>
    <name type="synonym">Diphyllobothrium latum</name>
    <dbReference type="NCBI Taxonomy" id="60516"/>
    <lineage>
        <taxon>Eukaryota</taxon>
        <taxon>Metazoa</taxon>
        <taxon>Spiralia</taxon>
        <taxon>Lophotrochozoa</taxon>
        <taxon>Platyhelminthes</taxon>
        <taxon>Cestoda</taxon>
        <taxon>Eucestoda</taxon>
        <taxon>Diphyllobothriidea</taxon>
        <taxon>Diphyllobothriidae</taxon>
        <taxon>Dibothriocephalus</taxon>
    </lineage>
</organism>
<protein>
    <submittedName>
        <fullName evidence="1">Uncharacterized protein</fullName>
    </submittedName>
</protein>
<dbReference type="AlphaFoldDB" id="A0A3P6QT29"/>
<evidence type="ECO:0000313" key="1">
    <source>
        <dbReference type="EMBL" id="VDK45873.1"/>
    </source>
</evidence>
<reference evidence="1 2" key="1">
    <citation type="submission" date="2018-11" db="EMBL/GenBank/DDBJ databases">
        <authorList>
            <consortium name="Pathogen Informatics"/>
        </authorList>
    </citation>
    <scope>NUCLEOTIDE SEQUENCE [LARGE SCALE GENOMIC DNA]</scope>
</reference>
<keyword evidence="2" id="KW-1185">Reference proteome</keyword>
<dbReference type="EMBL" id="UYRU01010663">
    <property type="protein sequence ID" value="VDK45873.1"/>
    <property type="molecule type" value="Genomic_DNA"/>
</dbReference>
<gene>
    <name evidence="1" type="ORF">DILT_LOCUS1525</name>
</gene>
<evidence type="ECO:0000313" key="2">
    <source>
        <dbReference type="Proteomes" id="UP000281553"/>
    </source>
</evidence>
<name>A0A3P6QT29_DIBLA</name>
<dbReference type="Proteomes" id="UP000281553">
    <property type="component" value="Unassembled WGS sequence"/>
</dbReference>
<accession>A0A3P6QT29</accession>